<dbReference type="PANTHER" id="PTHR43806">
    <property type="entry name" value="PEPTIDASE S8"/>
    <property type="match status" value="1"/>
</dbReference>
<dbReference type="Gene3D" id="2.60.40.10">
    <property type="entry name" value="Immunoglobulins"/>
    <property type="match status" value="1"/>
</dbReference>
<dbReference type="PROSITE" id="PS00136">
    <property type="entry name" value="SUBTILASE_ASP"/>
    <property type="match status" value="1"/>
</dbReference>
<dbReference type="PROSITE" id="PS00138">
    <property type="entry name" value="SUBTILASE_SER"/>
    <property type="match status" value="1"/>
</dbReference>
<dbReference type="SUPFAM" id="SSF52743">
    <property type="entry name" value="Subtilisin-like"/>
    <property type="match status" value="1"/>
</dbReference>
<dbReference type="CDD" id="cd02133">
    <property type="entry name" value="PA_C5a_like"/>
    <property type="match status" value="1"/>
</dbReference>
<feature type="active site" description="Charge relay system" evidence="9 10">
    <location>
        <position position="252"/>
    </location>
</feature>
<keyword evidence="4 10" id="KW-0645">Protease</keyword>
<feature type="active site" description="Charge relay system" evidence="9 10">
    <location>
        <position position="577"/>
    </location>
</feature>
<evidence type="ECO:0000256" key="8">
    <source>
        <dbReference type="ARBA" id="ARBA00022825"/>
    </source>
</evidence>
<feature type="active site" description="Charge relay system" evidence="9 10">
    <location>
        <position position="186"/>
    </location>
</feature>
<organism evidence="14 15">
    <name type="scientific">Jeotgalibacillus proteolyticus</name>
    <dbReference type="NCBI Taxonomy" id="2082395"/>
    <lineage>
        <taxon>Bacteria</taxon>
        <taxon>Bacillati</taxon>
        <taxon>Bacillota</taxon>
        <taxon>Bacilli</taxon>
        <taxon>Bacillales</taxon>
        <taxon>Caryophanaceae</taxon>
        <taxon>Jeotgalibacillus</taxon>
    </lineage>
</organism>
<evidence type="ECO:0000313" key="15">
    <source>
        <dbReference type="Proteomes" id="UP000239047"/>
    </source>
</evidence>
<comment type="caution">
    <text evidence="14">The sequence shown here is derived from an EMBL/GenBank/DDBJ whole genome shotgun (WGS) entry which is preliminary data.</text>
</comment>
<feature type="domain" description="SLH" evidence="13">
    <location>
        <begin position="1532"/>
        <end position="1587"/>
    </location>
</feature>
<dbReference type="Pfam" id="PF02225">
    <property type="entry name" value="PA"/>
    <property type="match status" value="1"/>
</dbReference>
<keyword evidence="3" id="KW-0964">Secreted</keyword>
<keyword evidence="7 10" id="KW-0378">Hydrolase</keyword>
<dbReference type="Gene3D" id="2.60.40.1710">
    <property type="entry name" value="Subtilisin-like superfamily"/>
    <property type="match status" value="1"/>
</dbReference>
<evidence type="ECO:0000256" key="4">
    <source>
        <dbReference type="ARBA" id="ARBA00022670"/>
    </source>
</evidence>
<sequence>MSSLKVLKRSLLLSLVFLLFFSSMAMGARQELPEKPDRDNFPLEITEDPDKDLRIIVELNDAPVIEKAIKKGISLKDLSKQEQKTTEDDLIVKQASVQQAVQKVSRDIEIINEFTTVVNGFSATVKAKDVSAIEKINGVKEVHIATEYERPVVKPEMKYSKELIEAQRAWNDYGYKGEGMVVGVIDTGIDPSHKDMTISEGTENKLSESAVNKKITDLQLKGEFYTEKVPYGYNYMDNTTEIKDIGAGASEHGMHVAGTVGANGNDEEGGLSGVAPEAQLLALKVFGNDPLMPSTFSDIIIKAIDDAIKMDADVLNLSLGATAGFVSADDPEQEAVKRAVDSGIMVSISAGNSALLGDGFDAPYASNPDYGVSGSPGVSYESLQVASLENTYIDMDALTYDIDGETGTASFLSASSVHPNDFVKTEYELVNSGLGTEADFAGKNLTGKYALVQRGGITFVEKAMNAEFAGAEGVIIYNNQDGVLNMASDPSITIPQLALSKADGERLASALSNGSTVKVNFNGETITVMNPQAGAMSDFTSWGLTPNLDFKPEITAPGGNILSTLNDNEYGVMSGTSMAAPHVAGGSALVFQRVDEEFGAETSDRVNLAKNLMMNTSTLVYDSEDFPVSPRRQGAGLMQLHAALSTPAVVTEKETNEAKVALKEISGDSFEFTLSAQNLSDEEVKYDVAANIQTDYSQQGYVYPNVWGGQEIQGAAILINGQAENTVSVPAGGSVDIKVEVDLSNAAVEGGSPEEIFENGYHVEGFVTFTDPTDTVVPLHVPYAGFKGDWTKAPVVDSPLYDDTSFYGITSLLSGDTLEFLGQNIFDIANLTVDPEKVAFSPNNDKHYDTVLPVISFLRNAKEFKVNVTDKDKNVLRTIRSEKNVRKNFFDNGSSLEYTLDPSFAWDGKVNNKIAKEGQYYIELLSKVDYPGAEWQAVHLPVKVDVTPPEIEASLDFENQTITYQAQDAGVGVQYLDVLVDGTSVITEFVSPQDDTFAFKKKVKENQKVEIVAYDYAGNKKSAVVQDGGDNLVPELYVLSPAPLEVTSEKTVFVEGFATSPLGVESIEIDGKKVELEEFDGEVYFFEEVTFEEDGVHDIQIKATGKNGKSVEIARKFLLDSTAPVLEVLTKVPGTVGANEPNPKIDVKVADNFDELRFHVNGSEVFANSFDEPFEMRSIEKVIEGIELPLQPGVNRIVLEVSDLADNVTQKTLTIYKNAEGDAGNHLTIGYTDEEIAQLISEADGEDIELEIPLNAEGKLSADVSLGEGALKDLATNEMNLWIGSGDKGVYIPAEVIKQDLQGNVVLTLKESNSLGNNAKGLTLLSPVVAFEAKVNGAAVTVTSEPLTYVLPTDLSKVKDERKVTAAYVNSLSGKWEYAGGLEEDGVYVFNTQSFASVAIVEGNKTFSDIMKHWAKDEVEVLASLLIVNGRTDTTFVPKGQLTRAEFAVLLARTLQLPTREAAGSFTDLPASHWSVQGVEAAARAGIVNGMPNGSFQPNAPITREQMATMIMRAVEYLDPELVEEIDVSDYEGHFSDEAKIAPYAKESIYQAVEIGLLQGLPNGSFAPKNNTTRAESAVVVYRFLQN</sequence>
<dbReference type="SUPFAM" id="SSF52025">
    <property type="entry name" value="PA domain"/>
    <property type="match status" value="1"/>
</dbReference>
<keyword evidence="5 12" id="KW-0732">Signal</keyword>
<dbReference type="InterPro" id="IPR034216">
    <property type="entry name" value="C5a_Peptidase"/>
</dbReference>
<dbReference type="CDD" id="cd07475">
    <property type="entry name" value="Peptidases_S8_C5a_Peptidase"/>
    <property type="match status" value="1"/>
</dbReference>
<evidence type="ECO:0000256" key="3">
    <source>
        <dbReference type="ARBA" id="ARBA00022525"/>
    </source>
</evidence>
<dbReference type="GO" id="GO:0006508">
    <property type="term" value="P:proteolysis"/>
    <property type="evidence" value="ECO:0007669"/>
    <property type="project" value="UniProtKB-KW"/>
</dbReference>
<dbReference type="PROSITE" id="PS00137">
    <property type="entry name" value="SUBTILASE_HIS"/>
    <property type="match status" value="1"/>
</dbReference>
<accession>A0A2S5GBA5</accession>
<evidence type="ECO:0000256" key="11">
    <source>
        <dbReference type="RuleBase" id="RU003355"/>
    </source>
</evidence>
<feature type="chain" id="PRO_5015565759" evidence="12">
    <location>
        <begin position="28"/>
        <end position="1587"/>
    </location>
</feature>
<dbReference type="InterPro" id="IPR000209">
    <property type="entry name" value="Peptidase_S8/S53_dom"/>
</dbReference>
<proteinExistence type="inferred from homology"/>
<dbReference type="GO" id="GO:0004252">
    <property type="term" value="F:serine-type endopeptidase activity"/>
    <property type="evidence" value="ECO:0007669"/>
    <property type="project" value="UniProtKB-UniRule"/>
</dbReference>
<dbReference type="InterPro" id="IPR015500">
    <property type="entry name" value="Peptidase_S8_subtilisin-rel"/>
</dbReference>
<evidence type="ECO:0000256" key="6">
    <source>
        <dbReference type="ARBA" id="ARBA00022737"/>
    </source>
</evidence>
<reference evidence="14 15" key="1">
    <citation type="submission" date="2018-02" db="EMBL/GenBank/DDBJ databases">
        <title>Jeotgalibacillus proteolyticum sp. nov. a protease producing bacterium isolated from ocean sediments of Laizhou Bay.</title>
        <authorList>
            <person name="Li Y."/>
        </authorList>
    </citation>
    <scope>NUCLEOTIDE SEQUENCE [LARGE SCALE GENOMIC DNA]</scope>
    <source>
        <strain evidence="14 15">22-7</strain>
    </source>
</reference>
<dbReference type="Pfam" id="PF00082">
    <property type="entry name" value="Peptidase_S8"/>
    <property type="match status" value="1"/>
</dbReference>
<dbReference type="PANTHER" id="PTHR43806:SF11">
    <property type="entry name" value="CEREVISIN-RELATED"/>
    <property type="match status" value="1"/>
</dbReference>
<gene>
    <name evidence="14" type="ORF">C4B60_11915</name>
</gene>
<keyword evidence="2" id="KW-0134">Cell wall</keyword>
<dbReference type="InterPro" id="IPR023828">
    <property type="entry name" value="Peptidase_S8_Ser-AS"/>
</dbReference>
<dbReference type="Pfam" id="PF06280">
    <property type="entry name" value="fn3_5"/>
    <property type="match status" value="1"/>
</dbReference>
<feature type="domain" description="SLH" evidence="13">
    <location>
        <begin position="1462"/>
        <end position="1525"/>
    </location>
</feature>
<dbReference type="InterPro" id="IPR022398">
    <property type="entry name" value="Peptidase_S8_His-AS"/>
</dbReference>
<dbReference type="OrthoDB" id="9798386at2"/>
<dbReference type="InterPro" id="IPR010435">
    <property type="entry name" value="C5a/SBT2-like_Fn3"/>
</dbReference>
<dbReference type="InterPro" id="IPR003137">
    <property type="entry name" value="PA_domain"/>
</dbReference>
<dbReference type="Gene3D" id="3.40.50.200">
    <property type="entry name" value="Peptidase S8/S53 domain"/>
    <property type="match status" value="1"/>
</dbReference>
<protein>
    <submittedName>
        <fullName evidence="14">Lactocepin</fullName>
    </submittedName>
</protein>
<dbReference type="InterPro" id="IPR001119">
    <property type="entry name" value="SLH_dom"/>
</dbReference>
<name>A0A2S5GBA5_9BACL</name>
<dbReference type="InterPro" id="IPR050131">
    <property type="entry name" value="Peptidase_S8_subtilisin-like"/>
</dbReference>
<dbReference type="PRINTS" id="PR00723">
    <property type="entry name" value="SUBTILISIN"/>
</dbReference>
<evidence type="ECO:0000313" key="14">
    <source>
        <dbReference type="EMBL" id="PPA70280.1"/>
    </source>
</evidence>
<dbReference type="Proteomes" id="UP000239047">
    <property type="component" value="Unassembled WGS sequence"/>
</dbReference>
<evidence type="ECO:0000256" key="5">
    <source>
        <dbReference type="ARBA" id="ARBA00022729"/>
    </source>
</evidence>
<dbReference type="Gene3D" id="3.50.30.30">
    <property type="match status" value="1"/>
</dbReference>
<keyword evidence="6" id="KW-0677">Repeat</keyword>
<dbReference type="InterPro" id="IPR036852">
    <property type="entry name" value="Peptidase_S8/S53_dom_sf"/>
</dbReference>
<dbReference type="EMBL" id="PREZ01000004">
    <property type="protein sequence ID" value="PPA70280.1"/>
    <property type="molecule type" value="Genomic_DNA"/>
</dbReference>
<dbReference type="InterPro" id="IPR023827">
    <property type="entry name" value="Peptidase_S8_Asp-AS"/>
</dbReference>
<comment type="similarity">
    <text evidence="1 10 11">Belongs to the peptidase S8 family.</text>
</comment>
<evidence type="ECO:0000256" key="10">
    <source>
        <dbReference type="PROSITE-ProRule" id="PRU01240"/>
    </source>
</evidence>
<dbReference type="GO" id="GO:0016020">
    <property type="term" value="C:membrane"/>
    <property type="evidence" value="ECO:0007669"/>
    <property type="project" value="InterPro"/>
</dbReference>
<evidence type="ECO:0000256" key="12">
    <source>
        <dbReference type="SAM" id="SignalP"/>
    </source>
</evidence>
<evidence type="ECO:0000256" key="7">
    <source>
        <dbReference type="ARBA" id="ARBA00022801"/>
    </source>
</evidence>
<keyword evidence="8 10" id="KW-0720">Serine protease</keyword>
<feature type="domain" description="SLH" evidence="13">
    <location>
        <begin position="1402"/>
        <end position="1461"/>
    </location>
</feature>
<dbReference type="PROSITE" id="PS51892">
    <property type="entry name" value="SUBTILASE"/>
    <property type="match status" value="1"/>
</dbReference>
<dbReference type="InterPro" id="IPR013783">
    <property type="entry name" value="Ig-like_fold"/>
</dbReference>
<feature type="signal peptide" evidence="12">
    <location>
        <begin position="1"/>
        <end position="27"/>
    </location>
</feature>
<keyword evidence="15" id="KW-1185">Reference proteome</keyword>
<evidence type="ECO:0000256" key="9">
    <source>
        <dbReference type="PIRSR" id="PIRSR615500-1"/>
    </source>
</evidence>
<evidence type="ECO:0000259" key="13">
    <source>
        <dbReference type="PROSITE" id="PS51272"/>
    </source>
</evidence>
<evidence type="ECO:0000256" key="2">
    <source>
        <dbReference type="ARBA" id="ARBA00022512"/>
    </source>
</evidence>
<evidence type="ECO:0000256" key="1">
    <source>
        <dbReference type="ARBA" id="ARBA00011073"/>
    </source>
</evidence>
<dbReference type="InterPro" id="IPR046450">
    <property type="entry name" value="PA_dom_sf"/>
</dbReference>
<dbReference type="Pfam" id="PF00395">
    <property type="entry name" value="SLH"/>
    <property type="match status" value="3"/>
</dbReference>
<dbReference type="PROSITE" id="PS51272">
    <property type="entry name" value="SLH"/>
    <property type="match status" value="3"/>
</dbReference>